<keyword evidence="2" id="KW-0732">Signal</keyword>
<sequence>MRETILSCGLILFLLPIASLPRGAASIVERRGQALLASNETAATVSQAPSFLQQKGGEYTQAVCRGKVRCKDSYDKFWRNAKSKCDPVYFWHTAYTVSQAETRAKDDCASKTCSGIREEVYETSLRCAVVEIHGSLAKARSAADSSYQFKLDQDRRDKEWKEQRKQERARKREAGRQMQSDTEAEKQACFDYYDAYEKYKGFFQSFRKEPTDPMWTYRGRYATMDKRQWRKKPCVDASKWFAEWKRAGQ</sequence>
<organism evidence="3">
    <name type="scientific">Chromera velia CCMP2878</name>
    <dbReference type="NCBI Taxonomy" id="1169474"/>
    <lineage>
        <taxon>Eukaryota</taxon>
        <taxon>Sar</taxon>
        <taxon>Alveolata</taxon>
        <taxon>Colpodellida</taxon>
        <taxon>Chromeraceae</taxon>
        <taxon>Chromera</taxon>
    </lineage>
</organism>
<evidence type="ECO:0000256" key="1">
    <source>
        <dbReference type="SAM" id="MobiDB-lite"/>
    </source>
</evidence>
<gene>
    <name evidence="3" type="ORF">Cvel_12667</name>
</gene>
<proteinExistence type="predicted"/>
<reference evidence="3" key="1">
    <citation type="submission" date="2014-11" db="EMBL/GenBank/DDBJ databases">
        <authorList>
            <person name="Otto D Thomas"/>
            <person name="Naeem Raeece"/>
        </authorList>
    </citation>
    <scope>NUCLEOTIDE SEQUENCE</scope>
</reference>
<feature type="signal peptide" evidence="2">
    <location>
        <begin position="1"/>
        <end position="26"/>
    </location>
</feature>
<accession>A0A0G4IB65</accession>
<protein>
    <submittedName>
        <fullName evidence="3">Uncharacterized protein</fullName>
    </submittedName>
</protein>
<dbReference type="AlphaFoldDB" id="A0A0G4IB65"/>
<dbReference type="VEuPathDB" id="CryptoDB:Cvel_12667"/>
<feature type="compositionally biased region" description="Basic and acidic residues" evidence="1">
    <location>
        <begin position="158"/>
        <end position="175"/>
    </location>
</feature>
<feature type="region of interest" description="Disordered" evidence="1">
    <location>
        <begin position="158"/>
        <end position="182"/>
    </location>
</feature>
<evidence type="ECO:0000256" key="2">
    <source>
        <dbReference type="SAM" id="SignalP"/>
    </source>
</evidence>
<name>A0A0G4IB65_9ALVE</name>
<feature type="chain" id="PRO_5005192368" evidence="2">
    <location>
        <begin position="27"/>
        <end position="249"/>
    </location>
</feature>
<dbReference type="EMBL" id="CDMZ01005773">
    <property type="protein sequence ID" value="CEM54289.1"/>
    <property type="molecule type" value="Genomic_DNA"/>
</dbReference>
<evidence type="ECO:0000313" key="3">
    <source>
        <dbReference type="EMBL" id="CEM54289.1"/>
    </source>
</evidence>